<accession>A0ABM7CWG9</accession>
<gene>
    <name evidence="2" type="ORF">EI693_23335</name>
</gene>
<keyword evidence="3" id="KW-1185">Reference proteome</keyword>
<evidence type="ECO:0008006" key="4">
    <source>
        <dbReference type="Google" id="ProtNLM"/>
    </source>
</evidence>
<sequence length="64" mass="6642">MAPIPLSVGAALCRERGRVAAPGFQLRSRNCWGRSAALSRHKAAPTQGPGSARYLFSGGSGACR</sequence>
<dbReference type="Proteomes" id="UP000272622">
    <property type="component" value="Chromosome"/>
</dbReference>
<evidence type="ECO:0000313" key="3">
    <source>
        <dbReference type="Proteomes" id="UP000272622"/>
    </source>
</evidence>
<protein>
    <recommendedName>
        <fullName evidence="4">DUF1534 domain-containing protein</fullName>
    </recommendedName>
</protein>
<evidence type="ECO:0000256" key="1">
    <source>
        <dbReference type="SAM" id="MobiDB-lite"/>
    </source>
</evidence>
<name>A0ABM7CWG9_9PSED</name>
<proteinExistence type="predicted"/>
<organism evidence="2 3">
    <name type="scientific">Pseudomonas oryziphila</name>
    <dbReference type="NCBI Taxonomy" id="2894079"/>
    <lineage>
        <taxon>Bacteria</taxon>
        <taxon>Pseudomonadati</taxon>
        <taxon>Pseudomonadota</taxon>
        <taxon>Gammaproteobacteria</taxon>
        <taxon>Pseudomonadales</taxon>
        <taxon>Pseudomonadaceae</taxon>
        <taxon>Pseudomonas</taxon>
    </lineage>
</organism>
<evidence type="ECO:0000313" key="2">
    <source>
        <dbReference type="EMBL" id="AZL75853.1"/>
    </source>
</evidence>
<reference evidence="2 3" key="1">
    <citation type="submission" date="2018-12" db="EMBL/GenBank/DDBJ databases">
        <authorList>
            <person name="Li S."/>
            <person name="Yang R."/>
            <person name="Chen G."/>
            <person name="Zou L."/>
            <person name="Zhang C."/>
            <person name="Chen Y."/>
            <person name="Liu Z."/>
            <person name="Li Y."/>
            <person name="Yan Y."/>
            <person name="Huang M."/>
            <person name="Chen T."/>
        </authorList>
    </citation>
    <scope>NUCLEOTIDE SEQUENCE [LARGE SCALE GENOMIC DNA]</scope>
    <source>
        <strain evidence="2 3">2014</strain>
    </source>
</reference>
<dbReference type="EMBL" id="CP034337">
    <property type="protein sequence ID" value="AZL75853.1"/>
    <property type="molecule type" value="Genomic_DNA"/>
</dbReference>
<feature type="region of interest" description="Disordered" evidence="1">
    <location>
        <begin position="42"/>
        <end position="64"/>
    </location>
</feature>